<name>A0A6L2KCP3_TANCI</name>
<proteinExistence type="predicted"/>
<evidence type="ECO:0000256" key="1">
    <source>
        <dbReference type="SAM" id="MobiDB-lite"/>
    </source>
</evidence>
<protein>
    <submittedName>
        <fullName evidence="2">Uncharacterized protein</fullName>
    </submittedName>
</protein>
<dbReference type="PROSITE" id="PS51257">
    <property type="entry name" value="PROKAR_LIPOPROTEIN"/>
    <property type="match status" value="1"/>
</dbReference>
<accession>A0A6L2KCP3</accession>
<comment type="caution">
    <text evidence="2">The sequence shown here is derived from an EMBL/GenBank/DDBJ whole genome shotgun (WGS) entry which is preliminary data.</text>
</comment>
<organism evidence="2">
    <name type="scientific">Tanacetum cinerariifolium</name>
    <name type="common">Dalmatian daisy</name>
    <name type="synonym">Chrysanthemum cinerariifolium</name>
    <dbReference type="NCBI Taxonomy" id="118510"/>
    <lineage>
        <taxon>Eukaryota</taxon>
        <taxon>Viridiplantae</taxon>
        <taxon>Streptophyta</taxon>
        <taxon>Embryophyta</taxon>
        <taxon>Tracheophyta</taxon>
        <taxon>Spermatophyta</taxon>
        <taxon>Magnoliopsida</taxon>
        <taxon>eudicotyledons</taxon>
        <taxon>Gunneridae</taxon>
        <taxon>Pentapetalae</taxon>
        <taxon>asterids</taxon>
        <taxon>campanulids</taxon>
        <taxon>Asterales</taxon>
        <taxon>Asteraceae</taxon>
        <taxon>Asteroideae</taxon>
        <taxon>Anthemideae</taxon>
        <taxon>Anthemidinae</taxon>
        <taxon>Tanacetum</taxon>
    </lineage>
</organism>
<sequence>MPLKSEELEVLEQQEHFLEQLTVNYQYQFGSSSGCQVGCHGGIESENNSSENALSKLVNETQMQMQDEKVDMGKTMDDGLDVKECSATESDKQVTSGRSGNDTTHAVDVDIILVND</sequence>
<evidence type="ECO:0000313" key="2">
    <source>
        <dbReference type="EMBL" id="GEU47228.1"/>
    </source>
</evidence>
<reference evidence="2" key="1">
    <citation type="journal article" date="2019" name="Sci. Rep.">
        <title>Draft genome of Tanacetum cinerariifolium, the natural source of mosquito coil.</title>
        <authorList>
            <person name="Yamashiro T."/>
            <person name="Shiraishi A."/>
            <person name="Satake H."/>
            <person name="Nakayama K."/>
        </authorList>
    </citation>
    <scope>NUCLEOTIDE SEQUENCE</scope>
</reference>
<dbReference type="AlphaFoldDB" id="A0A6L2KCP3"/>
<feature type="compositionally biased region" description="Polar residues" evidence="1">
    <location>
        <begin position="93"/>
        <end position="104"/>
    </location>
</feature>
<dbReference type="EMBL" id="BKCJ010002241">
    <property type="protein sequence ID" value="GEU47228.1"/>
    <property type="molecule type" value="Genomic_DNA"/>
</dbReference>
<gene>
    <name evidence="2" type="ORF">Tci_019206</name>
</gene>
<feature type="region of interest" description="Disordered" evidence="1">
    <location>
        <begin position="85"/>
        <end position="116"/>
    </location>
</feature>